<evidence type="ECO:0000256" key="1">
    <source>
        <dbReference type="SAM" id="SignalP"/>
    </source>
</evidence>
<dbReference type="Pfam" id="PF10563">
    <property type="entry name" value="CA_like"/>
    <property type="match status" value="1"/>
</dbReference>
<dbReference type="Proteomes" id="UP000186817">
    <property type="component" value="Unassembled WGS sequence"/>
</dbReference>
<dbReference type="AlphaFoldDB" id="A0A1Q9D410"/>
<feature type="signal peptide" evidence="1">
    <location>
        <begin position="1"/>
        <end position="17"/>
    </location>
</feature>
<protein>
    <submittedName>
        <fullName evidence="2">Uncharacterized protein</fullName>
    </submittedName>
</protein>
<dbReference type="OMA" id="PEWATRD"/>
<evidence type="ECO:0000313" key="2">
    <source>
        <dbReference type="EMBL" id="OLP89866.1"/>
    </source>
</evidence>
<sequence>MWSRLALCVCLAGSVAAMCPDDPEVDLCEEAADETSHSIRNGAWIALFLPLASTRPSLATGLAMALAAGSVGVDAVTCGELKTFYKNEQCCGQPTLELSAPVPGTASCPYSFAKPACSNAEPQTPRDLTAGAVGQMTPKAATLTDDQANFLPLVNVHFHLGAEHKSEAYSDDTDSIAYDAASSGRRLASNPRPGFMCSKSSLNATQLAPYTFSYCKGDVQVGKSYEIHYVHSSAGTDNNPDAINADLLADGLGGAANGRGLLNPMVVVQGQIFQIVNGAADVDDMLHGWTVVGHDNSVMYPGSTTGQSHDNEVCSPYSITWHVDKDCHQVSPESFDMLCKQMKETYGMEDDLYPHGSRMLVDPMYVVKSEFVKPLA</sequence>
<dbReference type="OrthoDB" id="436883at2759"/>
<reference evidence="2 3" key="1">
    <citation type="submission" date="2016-02" db="EMBL/GenBank/DDBJ databases">
        <title>Genome analysis of coral dinoflagellate symbionts highlights evolutionary adaptations to a symbiotic lifestyle.</title>
        <authorList>
            <person name="Aranda M."/>
            <person name="Li Y."/>
            <person name="Liew Y.J."/>
            <person name="Baumgarten S."/>
            <person name="Simakov O."/>
            <person name="Wilson M."/>
            <person name="Piel J."/>
            <person name="Ashoor H."/>
            <person name="Bougouffa S."/>
            <person name="Bajic V.B."/>
            <person name="Ryu T."/>
            <person name="Ravasi T."/>
            <person name="Bayer T."/>
            <person name="Micklem G."/>
            <person name="Kim H."/>
            <person name="Bhak J."/>
            <person name="Lajeunesse T.C."/>
            <person name="Voolstra C.R."/>
        </authorList>
    </citation>
    <scope>NUCLEOTIDE SEQUENCE [LARGE SCALE GENOMIC DNA]</scope>
    <source>
        <strain evidence="2 3">CCMP2467</strain>
    </source>
</reference>
<proteinExistence type="predicted"/>
<gene>
    <name evidence="2" type="ORF">AK812_SmicGene28620</name>
</gene>
<keyword evidence="3" id="KW-1185">Reference proteome</keyword>
<comment type="caution">
    <text evidence="2">The sequence shown here is derived from an EMBL/GenBank/DDBJ whole genome shotgun (WGS) entry which is preliminary data.</text>
</comment>
<dbReference type="InterPro" id="IPR018883">
    <property type="entry name" value="Delta_CA"/>
</dbReference>
<evidence type="ECO:0000313" key="3">
    <source>
        <dbReference type="Proteomes" id="UP000186817"/>
    </source>
</evidence>
<organism evidence="2 3">
    <name type="scientific">Symbiodinium microadriaticum</name>
    <name type="common">Dinoflagellate</name>
    <name type="synonym">Zooxanthella microadriatica</name>
    <dbReference type="NCBI Taxonomy" id="2951"/>
    <lineage>
        <taxon>Eukaryota</taxon>
        <taxon>Sar</taxon>
        <taxon>Alveolata</taxon>
        <taxon>Dinophyceae</taxon>
        <taxon>Suessiales</taxon>
        <taxon>Symbiodiniaceae</taxon>
        <taxon>Symbiodinium</taxon>
    </lineage>
</organism>
<dbReference type="EMBL" id="LSRX01000739">
    <property type="protein sequence ID" value="OLP89866.1"/>
    <property type="molecule type" value="Genomic_DNA"/>
</dbReference>
<name>A0A1Q9D410_SYMMI</name>
<feature type="chain" id="PRO_5012977449" evidence="1">
    <location>
        <begin position="18"/>
        <end position="376"/>
    </location>
</feature>
<accession>A0A1Q9D410</accession>
<keyword evidence="1" id="KW-0732">Signal</keyword>